<dbReference type="PANTHER" id="PTHR36057:SF1">
    <property type="entry name" value="LIPOPROTEIN LIPID ATTACHMENT SITE-LIKE PROTEIN, PUTATIVE (DUF1223)-RELATED"/>
    <property type="match status" value="1"/>
</dbReference>
<feature type="signal peptide" evidence="1">
    <location>
        <begin position="1"/>
        <end position="26"/>
    </location>
</feature>
<name>A0AAX2QB68_9HYPH</name>
<keyword evidence="1" id="KW-0732">Signal</keyword>
<sequence length="232" mass="25127">MKHRGRIGRFFLLPLLTWVAAMPAVAADRSLTVVELFTSQGCSSCPPANANLIKISNRSDVLALSFAVTYWDYLGWKDTNGRREFTQRQVTYEPALKQSGPYTPQMVVNGSTTVVGNSLPEVQALISDAAPLRGPALAFSQDRIQIGASAEAGDADVWLVRYNPRIEATPVARGENGGTTLQHTHVVRRLDKLGTWTGDEVSFPLPDPQAGLKTAVLVQRPNGGQILSAITD</sequence>
<feature type="chain" id="PRO_5043914932" description="DUF1223 domain-containing protein" evidence="1">
    <location>
        <begin position="27"/>
        <end position="232"/>
    </location>
</feature>
<dbReference type="SUPFAM" id="SSF52833">
    <property type="entry name" value="Thioredoxin-like"/>
    <property type="match status" value="1"/>
</dbReference>
<dbReference type="AlphaFoldDB" id="A0AAX2QB68"/>
<dbReference type="PANTHER" id="PTHR36057">
    <property type="match status" value="1"/>
</dbReference>
<dbReference type="EMBL" id="SMBI01000023">
    <property type="protein sequence ID" value="TCU14210.1"/>
    <property type="molecule type" value="Genomic_DNA"/>
</dbReference>
<dbReference type="RefSeq" id="WP_132614583.1">
    <property type="nucleotide sequence ID" value="NZ_JBAMFQ010000005.1"/>
</dbReference>
<accession>A0AAX2QB68</accession>
<dbReference type="Pfam" id="PF06764">
    <property type="entry name" value="DUF1223"/>
    <property type="match status" value="1"/>
</dbReference>
<evidence type="ECO:0008006" key="4">
    <source>
        <dbReference type="Google" id="ProtNLM"/>
    </source>
</evidence>
<reference evidence="2 3" key="1">
    <citation type="submission" date="2019-03" db="EMBL/GenBank/DDBJ databases">
        <title>Genomic Encyclopedia of Type Strains, Phase IV (KMG-V): Genome sequencing to study the core and pangenomes of soil and plant-associated prokaryotes.</title>
        <authorList>
            <person name="Whitman W."/>
        </authorList>
    </citation>
    <scope>NUCLEOTIDE SEQUENCE [LARGE SCALE GENOMIC DNA]</scope>
    <source>
        <strain evidence="2 3">FB403</strain>
    </source>
</reference>
<protein>
    <recommendedName>
        <fullName evidence="4">DUF1223 domain-containing protein</fullName>
    </recommendedName>
</protein>
<gene>
    <name evidence="2" type="ORF">EV131_12327</name>
</gene>
<dbReference type="Proteomes" id="UP000295021">
    <property type="component" value="Unassembled WGS sequence"/>
</dbReference>
<dbReference type="InterPro" id="IPR010634">
    <property type="entry name" value="DUF1223"/>
</dbReference>
<evidence type="ECO:0000313" key="3">
    <source>
        <dbReference type="Proteomes" id="UP000295021"/>
    </source>
</evidence>
<evidence type="ECO:0000256" key="1">
    <source>
        <dbReference type="SAM" id="SignalP"/>
    </source>
</evidence>
<organism evidence="2 3">
    <name type="scientific">Rhizobium laguerreae</name>
    <dbReference type="NCBI Taxonomy" id="1076926"/>
    <lineage>
        <taxon>Bacteria</taxon>
        <taxon>Pseudomonadati</taxon>
        <taxon>Pseudomonadota</taxon>
        <taxon>Alphaproteobacteria</taxon>
        <taxon>Hyphomicrobiales</taxon>
        <taxon>Rhizobiaceae</taxon>
        <taxon>Rhizobium/Agrobacterium group</taxon>
        <taxon>Rhizobium</taxon>
    </lineage>
</organism>
<comment type="caution">
    <text evidence="2">The sequence shown here is derived from an EMBL/GenBank/DDBJ whole genome shotgun (WGS) entry which is preliminary data.</text>
</comment>
<proteinExistence type="predicted"/>
<dbReference type="InterPro" id="IPR036249">
    <property type="entry name" value="Thioredoxin-like_sf"/>
</dbReference>
<evidence type="ECO:0000313" key="2">
    <source>
        <dbReference type="EMBL" id="TCU14210.1"/>
    </source>
</evidence>